<evidence type="ECO:0000256" key="2">
    <source>
        <dbReference type="ARBA" id="ARBA00022598"/>
    </source>
</evidence>
<keyword evidence="1 10" id="KW-0963">Cytoplasm</keyword>
<dbReference type="GO" id="GO:0047480">
    <property type="term" value="F:UDP-N-acetylmuramoyl-tripeptide-D-alanyl-D-alanine ligase activity"/>
    <property type="evidence" value="ECO:0007669"/>
    <property type="project" value="UniProtKB-EC"/>
</dbReference>
<evidence type="ECO:0000256" key="4">
    <source>
        <dbReference type="ARBA" id="ARBA00022741"/>
    </source>
</evidence>
<dbReference type="InterPro" id="IPR004101">
    <property type="entry name" value="Mur_ligase_C"/>
</dbReference>
<evidence type="ECO:0000256" key="7">
    <source>
        <dbReference type="ARBA" id="ARBA00022984"/>
    </source>
</evidence>
<evidence type="ECO:0000256" key="1">
    <source>
        <dbReference type="ARBA" id="ARBA00022490"/>
    </source>
</evidence>
<comment type="subcellular location">
    <subcellularLocation>
        <location evidence="10 11">Cytoplasm</location>
    </subcellularLocation>
</comment>
<dbReference type="HAMAP" id="MF_02019">
    <property type="entry name" value="MurF"/>
    <property type="match status" value="1"/>
</dbReference>
<comment type="similarity">
    <text evidence="10">Belongs to the MurCDEF family. MurF subfamily.</text>
</comment>
<keyword evidence="3 10" id="KW-0132">Cell division</keyword>
<dbReference type="Gene3D" id="3.90.190.20">
    <property type="entry name" value="Mur ligase, C-terminal domain"/>
    <property type="match status" value="1"/>
</dbReference>
<name>A0ABW5PCY3_9BACL</name>
<dbReference type="EC" id="6.3.2.10" evidence="10 11"/>
<dbReference type="Pfam" id="PF08245">
    <property type="entry name" value="Mur_ligase_M"/>
    <property type="match status" value="1"/>
</dbReference>
<organism evidence="15 16">
    <name type="scientific">Paenibacillus gansuensis</name>
    <dbReference type="NCBI Taxonomy" id="306542"/>
    <lineage>
        <taxon>Bacteria</taxon>
        <taxon>Bacillati</taxon>
        <taxon>Bacillota</taxon>
        <taxon>Bacilli</taxon>
        <taxon>Bacillales</taxon>
        <taxon>Paenibacillaceae</taxon>
        <taxon>Paenibacillus</taxon>
    </lineage>
</organism>
<dbReference type="InterPro" id="IPR013221">
    <property type="entry name" value="Mur_ligase_cen"/>
</dbReference>
<dbReference type="Pfam" id="PF02875">
    <property type="entry name" value="Mur_ligase_C"/>
    <property type="match status" value="1"/>
</dbReference>
<dbReference type="InterPro" id="IPR005863">
    <property type="entry name" value="UDP-N-AcMur_synth"/>
</dbReference>
<dbReference type="PANTHER" id="PTHR43024">
    <property type="entry name" value="UDP-N-ACETYLMURAMOYL-TRIPEPTIDE--D-ALANYL-D-ALANINE LIGASE"/>
    <property type="match status" value="1"/>
</dbReference>
<evidence type="ECO:0000256" key="6">
    <source>
        <dbReference type="ARBA" id="ARBA00022960"/>
    </source>
</evidence>
<dbReference type="InterPro" id="IPR051046">
    <property type="entry name" value="MurCDEF_CellWall_CoF430Synth"/>
</dbReference>
<comment type="caution">
    <text evidence="15">The sequence shown here is derived from an EMBL/GenBank/DDBJ whole genome shotgun (WGS) entry which is preliminary data.</text>
</comment>
<dbReference type="Proteomes" id="UP001597541">
    <property type="component" value="Unassembled WGS sequence"/>
</dbReference>
<evidence type="ECO:0000313" key="16">
    <source>
        <dbReference type="Proteomes" id="UP001597541"/>
    </source>
</evidence>
<feature type="binding site" evidence="10">
    <location>
        <begin position="115"/>
        <end position="121"/>
    </location>
    <ligand>
        <name>ATP</name>
        <dbReference type="ChEBI" id="CHEBI:30616"/>
    </ligand>
</feature>
<evidence type="ECO:0000256" key="3">
    <source>
        <dbReference type="ARBA" id="ARBA00022618"/>
    </source>
</evidence>
<dbReference type="InterPro" id="IPR000713">
    <property type="entry name" value="Mur_ligase_N"/>
</dbReference>
<comment type="pathway">
    <text evidence="10 11">Cell wall biogenesis; peptidoglycan biosynthesis.</text>
</comment>
<dbReference type="InterPro" id="IPR036565">
    <property type="entry name" value="Mur-like_cat_sf"/>
</dbReference>
<evidence type="ECO:0000259" key="12">
    <source>
        <dbReference type="Pfam" id="PF01225"/>
    </source>
</evidence>
<comment type="function">
    <text evidence="10 11">Involved in cell wall formation. Catalyzes the final step in the synthesis of UDP-N-acetylmuramoyl-pentapeptide, the precursor of murein.</text>
</comment>
<dbReference type="Pfam" id="PF01225">
    <property type="entry name" value="Mur_ligase"/>
    <property type="match status" value="1"/>
</dbReference>
<feature type="domain" description="Mur ligase central" evidence="14">
    <location>
        <begin position="113"/>
        <end position="301"/>
    </location>
</feature>
<evidence type="ECO:0000313" key="15">
    <source>
        <dbReference type="EMBL" id="MFD2612805.1"/>
    </source>
</evidence>
<dbReference type="SUPFAM" id="SSF63418">
    <property type="entry name" value="MurE/MurF N-terminal domain"/>
    <property type="match status" value="1"/>
</dbReference>
<dbReference type="SUPFAM" id="SSF53244">
    <property type="entry name" value="MurD-like peptide ligases, peptide-binding domain"/>
    <property type="match status" value="1"/>
</dbReference>
<evidence type="ECO:0000256" key="11">
    <source>
        <dbReference type="RuleBase" id="RU004136"/>
    </source>
</evidence>
<dbReference type="EMBL" id="JBHUME010000007">
    <property type="protein sequence ID" value="MFD2612805.1"/>
    <property type="molecule type" value="Genomic_DNA"/>
</dbReference>
<feature type="domain" description="Mur ligase C-terminal" evidence="13">
    <location>
        <begin position="324"/>
        <end position="451"/>
    </location>
</feature>
<keyword evidence="9 10" id="KW-0961">Cell wall biogenesis/degradation</keyword>
<evidence type="ECO:0000256" key="8">
    <source>
        <dbReference type="ARBA" id="ARBA00023306"/>
    </source>
</evidence>
<keyword evidence="5 10" id="KW-0067">ATP-binding</keyword>
<dbReference type="PANTHER" id="PTHR43024:SF1">
    <property type="entry name" value="UDP-N-ACETYLMURAMOYL-TRIPEPTIDE--D-ALANYL-D-ALANINE LIGASE"/>
    <property type="match status" value="1"/>
</dbReference>
<evidence type="ECO:0000256" key="9">
    <source>
        <dbReference type="ARBA" id="ARBA00023316"/>
    </source>
</evidence>
<dbReference type="InterPro" id="IPR035911">
    <property type="entry name" value="MurE/MurF_N"/>
</dbReference>
<proteinExistence type="inferred from homology"/>
<evidence type="ECO:0000256" key="5">
    <source>
        <dbReference type="ARBA" id="ARBA00022840"/>
    </source>
</evidence>
<gene>
    <name evidence="10 15" type="primary">murF</name>
    <name evidence="15" type="ORF">ACFSUF_10265</name>
</gene>
<feature type="domain" description="Mur ligase N-terminal catalytic" evidence="12">
    <location>
        <begin position="28"/>
        <end position="103"/>
    </location>
</feature>
<reference evidence="16" key="1">
    <citation type="journal article" date="2019" name="Int. J. Syst. Evol. Microbiol.">
        <title>The Global Catalogue of Microorganisms (GCM) 10K type strain sequencing project: providing services to taxonomists for standard genome sequencing and annotation.</title>
        <authorList>
            <consortium name="The Broad Institute Genomics Platform"/>
            <consortium name="The Broad Institute Genome Sequencing Center for Infectious Disease"/>
            <person name="Wu L."/>
            <person name="Ma J."/>
        </authorList>
    </citation>
    <scope>NUCLEOTIDE SEQUENCE [LARGE SCALE GENOMIC DNA]</scope>
    <source>
        <strain evidence="16">KCTC 3950</strain>
    </source>
</reference>
<evidence type="ECO:0000259" key="13">
    <source>
        <dbReference type="Pfam" id="PF02875"/>
    </source>
</evidence>
<dbReference type="InterPro" id="IPR036615">
    <property type="entry name" value="Mur_ligase_C_dom_sf"/>
</dbReference>
<keyword evidence="4 10" id="KW-0547">Nucleotide-binding</keyword>
<keyword evidence="2 10" id="KW-0436">Ligase</keyword>
<keyword evidence="6 10" id="KW-0133">Cell shape</keyword>
<comment type="catalytic activity">
    <reaction evidence="10 11">
        <text>D-alanyl-D-alanine + UDP-N-acetyl-alpha-D-muramoyl-L-alanyl-gamma-D-glutamyl-meso-2,6-diaminopimelate + ATP = UDP-N-acetyl-alpha-D-muramoyl-L-alanyl-gamma-D-glutamyl-meso-2,6-diaminopimeloyl-D-alanyl-D-alanine + ADP + phosphate + H(+)</text>
        <dbReference type="Rhea" id="RHEA:28374"/>
        <dbReference type="ChEBI" id="CHEBI:15378"/>
        <dbReference type="ChEBI" id="CHEBI:30616"/>
        <dbReference type="ChEBI" id="CHEBI:43474"/>
        <dbReference type="ChEBI" id="CHEBI:57822"/>
        <dbReference type="ChEBI" id="CHEBI:61386"/>
        <dbReference type="ChEBI" id="CHEBI:83905"/>
        <dbReference type="ChEBI" id="CHEBI:456216"/>
        <dbReference type="EC" id="6.3.2.10"/>
    </reaction>
</comment>
<keyword evidence="8 10" id="KW-0131">Cell cycle</keyword>
<accession>A0ABW5PCY3</accession>
<evidence type="ECO:0000259" key="14">
    <source>
        <dbReference type="Pfam" id="PF08245"/>
    </source>
</evidence>
<evidence type="ECO:0000256" key="10">
    <source>
        <dbReference type="HAMAP-Rule" id="MF_02019"/>
    </source>
</evidence>
<dbReference type="Gene3D" id="3.40.1190.10">
    <property type="entry name" value="Mur-like, catalytic domain"/>
    <property type="match status" value="1"/>
</dbReference>
<protein>
    <recommendedName>
        <fullName evidence="10 11">UDP-N-acetylmuramoyl-tripeptide--D-alanyl-D-alanine ligase</fullName>
        <ecNumber evidence="10 11">6.3.2.10</ecNumber>
    </recommendedName>
    <alternativeName>
        <fullName evidence="10">D-alanyl-D-alanine-adding enzyme</fullName>
    </alternativeName>
</protein>
<keyword evidence="16" id="KW-1185">Reference proteome</keyword>
<dbReference type="SUPFAM" id="SSF53623">
    <property type="entry name" value="MurD-like peptide ligases, catalytic domain"/>
    <property type="match status" value="1"/>
</dbReference>
<dbReference type="Gene3D" id="3.40.1390.10">
    <property type="entry name" value="MurE/MurF, N-terminal domain"/>
    <property type="match status" value="1"/>
</dbReference>
<sequence length="467" mass="50439">MIKRTFAQIAQLSGGTLSPAAEQVNDHTIEGVTTDSRKIEPGQLFIPLKGENFNGHHFVEDALGMGAALAFWETGEGEAPEHLPLVLVDNTLEALQQLAASYRAQLPVRVIGVTGSNGKTTTKDMVAAILSTTYKVHKTQGNFNNHIGLPLTLLQLEEDTEMAVIEMGMSGRGEIDLLSSIAGPEAALITNIGESHLLQLGSRKAIAEAKLEITAGLKADGLLVYNGDEPLLEEGLKQLDLPEEMLRFRFGMGDTNDLYPVGVMTDGDGTRFTLNLPNSSAFFIPMLGIHNVSNALAAIAVSKYMGVSEADIAKGLKDLKVTGMRIEIVKGKTGLTILNDAYNASPTSTKAALRLLEDLSGYRKKIAVLGDMLELGSEEADFHREIGRGLQPHLIDYVYTYGELAKLIAEEAEKQYPAGRVQAFDSKEDIVKKIASIVEPDVDIVLVKGSRGMKLEDVVNGLSELHF</sequence>
<keyword evidence="7 10" id="KW-0573">Peptidoglycan synthesis</keyword>
<dbReference type="RefSeq" id="WP_377602609.1">
    <property type="nucleotide sequence ID" value="NZ_JBHUME010000007.1"/>
</dbReference>
<dbReference type="NCBIfam" id="TIGR01143">
    <property type="entry name" value="murF"/>
    <property type="match status" value="1"/>
</dbReference>